<dbReference type="GO" id="GO:0022857">
    <property type="term" value="F:transmembrane transporter activity"/>
    <property type="evidence" value="ECO:0007669"/>
    <property type="project" value="InterPro"/>
</dbReference>
<evidence type="ECO:0000256" key="3">
    <source>
        <dbReference type="ARBA" id="ARBA00022475"/>
    </source>
</evidence>
<feature type="domain" description="Major facilitator superfamily (MFS) profile" evidence="8">
    <location>
        <begin position="16"/>
        <end position="393"/>
    </location>
</feature>
<feature type="transmembrane region" description="Helical" evidence="7">
    <location>
        <begin position="78"/>
        <end position="98"/>
    </location>
</feature>
<dbReference type="PROSITE" id="PS50850">
    <property type="entry name" value="MFS"/>
    <property type="match status" value="1"/>
</dbReference>
<evidence type="ECO:0000256" key="4">
    <source>
        <dbReference type="ARBA" id="ARBA00022692"/>
    </source>
</evidence>
<dbReference type="GO" id="GO:0005886">
    <property type="term" value="C:plasma membrane"/>
    <property type="evidence" value="ECO:0007669"/>
    <property type="project" value="UniProtKB-SubCell"/>
</dbReference>
<evidence type="ECO:0000256" key="2">
    <source>
        <dbReference type="ARBA" id="ARBA00022448"/>
    </source>
</evidence>
<keyword evidence="5 7" id="KW-1133">Transmembrane helix</keyword>
<feature type="transmembrane region" description="Helical" evidence="7">
    <location>
        <begin position="253"/>
        <end position="274"/>
    </location>
</feature>
<keyword evidence="3" id="KW-1003">Cell membrane</keyword>
<organism evidence="9 10">
    <name type="scientific">Streptomyces chromofuscus</name>
    <dbReference type="NCBI Taxonomy" id="42881"/>
    <lineage>
        <taxon>Bacteria</taxon>
        <taxon>Bacillati</taxon>
        <taxon>Actinomycetota</taxon>
        <taxon>Actinomycetes</taxon>
        <taxon>Kitasatosporales</taxon>
        <taxon>Streptomycetaceae</taxon>
        <taxon>Streptomyces</taxon>
    </lineage>
</organism>
<dbReference type="SUPFAM" id="SSF103473">
    <property type="entry name" value="MFS general substrate transporter"/>
    <property type="match status" value="1"/>
</dbReference>
<evidence type="ECO:0000256" key="6">
    <source>
        <dbReference type="ARBA" id="ARBA00023136"/>
    </source>
</evidence>
<evidence type="ECO:0000256" key="5">
    <source>
        <dbReference type="ARBA" id="ARBA00022989"/>
    </source>
</evidence>
<keyword evidence="2" id="KW-0813">Transport</keyword>
<comment type="subcellular location">
    <subcellularLocation>
        <location evidence="1">Cell membrane</location>
        <topology evidence="1">Multi-pass membrane protein</topology>
    </subcellularLocation>
</comment>
<evidence type="ECO:0000256" key="7">
    <source>
        <dbReference type="SAM" id="Phobius"/>
    </source>
</evidence>
<keyword evidence="4 7" id="KW-0812">Transmembrane</keyword>
<keyword evidence="6 7" id="KW-0472">Membrane</keyword>
<feature type="transmembrane region" description="Helical" evidence="7">
    <location>
        <begin position="142"/>
        <end position="162"/>
    </location>
</feature>
<protein>
    <submittedName>
        <fullName evidence="9">MFS transporter</fullName>
    </submittedName>
</protein>
<name>A0A7M2T2N0_STRCW</name>
<proteinExistence type="predicted"/>
<evidence type="ECO:0000313" key="9">
    <source>
        <dbReference type="EMBL" id="QOV42155.1"/>
    </source>
</evidence>
<dbReference type="InterPro" id="IPR020846">
    <property type="entry name" value="MFS_dom"/>
</dbReference>
<evidence type="ECO:0000259" key="8">
    <source>
        <dbReference type="PROSITE" id="PS50850"/>
    </source>
</evidence>
<dbReference type="AlphaFoldDB" id="A0A7M2T2N0"/>
<dbReference type="InterPro" id="IPR011701">
    <property type="entry name" value="MFS"/>
</dbReference>
<dbReference type="RefSeq" id="WP_189695712.1">
    <property type="nucleotide sequence ID" value="NZ_BMTA01000001.1"/>
</dbReference>
<evidence type="ECO:0000256" key="1">
    <source>
        <dbReference type="ARBA" id="ARBA00004651"/>
    </source>
</evidence>
<feature type="transmembrane region" description="Helical" evidence="7">
    <location>
        <begin position="343"/>
        <end position="363"/>
    </location>
</feature>
<dbReference type="EMBL" id="CP063374">
    <property type="protein sequence ID" value="QOV42155.1"/>
    <property type="molecule type" value="Genomic_DNA"/>
</dbReference>
<feature type="transmembrane region" description="Helical" evidence="7">
    <location>
        <begin position="215"/>
        <end position="233"/>
    </location>
</feature>
<feature type="transmembrane region" description="Helical" evidence="7">
    <location>
        <begin position="307"/>
        <end position="331"/>
    </location>
</feature>
<sequence length="407" mass="43025">MSEPSKALPLWRLDGLQALLATGSLLNAIAFFAAMPFASIYLASRTSLSEVAIGAVVGSIALIASVGGVVGGTLVDRFGTVPMMVLGLCAYVAIYAGLTVAKGAPAIVSLLLGLGLARLFVEPGGKKLMSLAADEDGRIFRVRYMVLCFGGIVGPAIGGVLYSISAVAFFAVPAVFYTGYLLLILARRTRLAALEGSAEDRGPRYPLRAALRDRLLLAASAAGLVIFFVFSQLESMIPLYMAGEWGEDAVRYFAGLFIANAVLALLLQVPIVWLSRKVRPNLMVVIGCVGFALSFLCFYAAATEGLFMLYLGIVFWTIGEGVLLPLPDIAVHELASDDRKGTYFGIAEIRYLGFFAGPFVGGLLLGGDVAYFVVMALSIFVCAPLLMSRRKTAASNGRTEVTVGADA</sequence>
<dbReference type="InterPro" id="IPR050171">
    <property type="entry name" value="MFS_Transporters"/>
</dbReference>
<dbReference type="PANTHER" id="PTHR23517">
    <property type="entry name" value="RESISTANCE PROTEIN MDTM, PUTATIVE-RELATED-RELATED"/>
    <property type="match status" value="1"/>
</dbReference>
<dbReference type="Pfam" id="PF07690">
    <property type="entry name" value="MFS_1"/>
    <property type="match status" value="1"/>
</dbReference>
<evidence type="ECO:0000313" key="10">
    <source>
        <dbReference type="Proteomes" id="UP000594008"/>
    </source>
</evidence>
<dbReference type="Gene3D" id="1.20.1250.20">
    <property type="entry name" value="MFS general substrate transporter like domains"/>
    <property type="match status" value="1"/>
</dbReference>
<feature type="transmembrane region" description="Helical" evidence="7">
    <location>
        <begin position="20"/>
        <end position="42"/>
    </location>
</feature>
<feature type="transmembrane region" description="Helical" evidence="7">
    <location>
        <begin position="104"/>
        <end position="121"/>
    </location>
</feature>
<dbReference type="PANTHER" id="PTHR23517:SF2">
    <property type="entry name" value="MULTIDRUG RESISTANCE PROTEIN MDTH"/>
    <property type="match status" value="1"/>
</dbReference>
<reference evidence="9 10" key="1">
    <citation type="submission" date="2020-10" db="EMBL/GenBank/DDBJ databases">
        <title>Streptomyces chromofuscus complate genome analysis.</title>
        <authorList>
            <person name="Anwar N."/>
        </authorList>
    </citation>
    <scope>NUCLEOTIDE SEQUENCE [LARGE SCALE GENOMIC DNA]</scope>
    <source>
        <strain evidence="9 10">DSM 40273</strain>
    </source>
</reference>
<accession>A0A7M2T2N0</accession>
<feature type="transmembrane region" description="Helical" evidence="7">
    <location>
        <begin position="281"/>
        <end position="301"/>
    </location>
</feature>
<dbReference type="Proteomes" id="UP000594008">
    <property type="component" value="Chromosome"/>
</dbReference>
<feature type="transmembrane region" description="Helical" evidence="7">
    <location>
        <begin position="48"/>
        <end position="71"/>
    </location>
</feature>
<keyword evidence="10" id="KW-1185">Reference proteome</keyword>
<dbReference type="KEGG" id="schf:IPT68_20085"/>
<feature type="transmembrane region" description="Helical" evidence="7">
    <location>
        <begin position="369"/>
        <end position="388"/>
    </location>
</feature>
<gene>
    <name evidence="9" type="ORF">IPT68_20085</name>
</gene>
<dbReference type="InterPro" id="IPR036259">
    <property type="entry name" value="MFS_trans_sf"/>
</dbReference>
<feature type="transmembrane region" description="Helical" evidence="7">
    <location>
        <begin position="168"/>
        <end position="186"/>
    </location>
</feature>